<evidence type="ECO:0000313" key="13">
    <source>
        <dbReference type="EMBL" id="EGB09015.1"/>
    </source>
</evidence>
<dbReference type="Gene3D" id="2.130.10.10">
    <property type="entry name" value="YVTN repeat-like/Quinoprotein amine dehydrogenase"/>
    <property type="match status" value="1"/>
</dbReference>
<gene>
    <name evidence="13" type="ORF">AURANDRAFT_24976</name>
</gene>
<dbReference type="OrthoDB" id="2120021at2759"/>
<feature type="domain" description="BBS2 hairpin" evidence="12">
    <location>
        <begin position="572"/>
        <end position="669"/>
    </location>
</feature>
<keyword evidence="14" id="KW-1185">Reference proteome</keyword>
<feature type="domain" description="BBS2 platform" evidence="11">
    <location>
        <begin position="478"/>
        <end position="560"/>
    </location>
</feature>
<evidence type="ECO:0000259" key="11">
    <source>
        <dbReference type="Pfam" id="PF23350"/>
    </source>
</evidence>
<evidence type="ECO:0000256" key="1">
    <source>
        <dbReference type="ARBA" id="ARBA00004138"/>
    </source>
</evidence>
<dbReference type="InParanoid" id="F0Y7H8"/>
<sequence length="710" mass="76707">MECVFKIKLKRQFEARLCVVGCFDGHQPAVACATGSCGQVLLYYPHEQGEHGGSDPEMKALNFNKALTSLGCGPLNASLTARERDVLLVGMSSALLVYDVEMNSDVFYKEVQDGVNCMCFGTLRGVEEPLVIVGGNCSVLGFDWRGAEEFWTVTGDNVRAVAAARPGDGEPGSELLVGSDDYEIRVFQHEEAVTEATEADRVVALAGLDGGRFAFGLANGTIGVYRGAERKWRVKSKHALVALAAHDVTGDGAFEIIAGWSTGALTVRVASNGSVIYRDGFKASVAAVLWADLRMSGAPQVVGVSVDGELRGYVAVDATQVGRDDEERAAREQLGALQARKRELLLELRSLEDTIRHASGDGGANAGEPLKLGISHSCPAQATNRDKSSFEFVFATTNGTFVSSVVVLDTDGGLFDGETLVAMPAHPTSSCALALFPRKNFPANLKIQIHVGSRPSSKELHVFEVDYELPKFCCFLRVEDPRHAPQPTSYVQFSLPVTLPPLAEWIEKSFVNMEAVKFTGDSIQPLWFEARQVGGQVNCKVSTNEMATAAEVVQDLAAFVDARELESVADFPAEMTALEDILSRVAKFNAIRIRLTADMADGSARIKALVLKAEDARLMADMPLMKRHYAELFALNNELIAEYNKRANNHEALLAALKDVNQIIQKASNLRAGAAKSRVVAEARAAIKTNAIDSLYQIVCEGRSKVSPAQ</sequence>
<evidence type="ECO:0000256" key="4">
    <source>
        <dbReference type="ARBA" id="ARBA00023069"/>
    </source>
</evidence>
<evidence type="ECO:0000256" key="7">
    <source>
        <dbReference type="SAM" id="Coils"/>
    </source>
</evidence>
<evidence type="ECO:0000259" key="12">
    <source>
        <dbReference type="Pfam" id="PF23353"/>
    </source>
</evidence>
<dbReference type="AlphaFoldDB" id="F0Y7H8"/>
<evidence type="ECO:0000256" key="2">
    <source>
        <dbReference type="ARBA" id="ARBA00004245"/>
    </source>
</evidence>
<dbReference type="KEGG" id="aaf:AURANDRAFT_24976"/>
<dbReference type="eggNOG" id="ENOG502QPWU">
    <property type="taxonomic scope" value="Eukaryota"/>
</dbReference>
<feature type="coiled-coil region" evidence="7">
    <location>
        <begin position="327"/>
        <end position="361"/>
    </location>
</feature>
<proteinExistence type="predicted"/>
<reference evidence="13 14" key="1">
    <citation type="journal article" date="2011" name="Proc. Natl. Acad. Sci. U.S.A.">
        <title>Niche of harmful alga Aureococcus anophagefferens revealed through ecogenomics.</title>
        <authorList>
            <person name="Gobler C.J."/>
            <person name="Berry D.L."/>
            <person name="Dyhrman S.T."/>
            <person name="Wilhelm S.W."/>
            <person name="Salamov A."/>
            <person name="Lobanov A.V."/>
            <person name="Zhang Y."/>
            <person name="Collier J.L."/>
            <person name="Wurch L.L."/>
            <person name="Kustka A.B."/>
            <person name="Dill B.D."/>
            <person name="Shah M."/>
            <person name="VerBerkmoes N.C."/>
            <person name="Kuo A."/>
            <person name="Terry A."/>
            <person name="Pangilinan J."/>
            <person name="Lindquist E.A."/>
            <person name="Lucas S."/>
            <person name="Paulsen I.T."/>
            <person name="Hattenrath-Lehmann T.K."/>
            <person name="Talmage S.C."/>
            <person name="Walker E.A."/>
            <person name="Koch F."/>
            <person name="Burson A.M."/>
            <person name="Marcoval M.A."/>
            <person name="Tang Y.Z."/>
            <person name="Lecleir G.R."/>
            <person name="Coyne K.J."/>
            <person name="Berg G.M."/>
            <person name="Bertrand E.M."/>
            <person name="Saito M.A."/>
            <person name="Gladyshev V.N."/>
            <person name="Grigoriev I.V."/>
        </authorList>
    </citation>
    <scope>NUCLEOTIDE SEQUENCE [LARGE SCALE GENOMIC DNA]</scope>
    <source>
        <strain evidence="14">CCMP 1984</strain>
    </source>
</reference>
<feature type="domain" description="Ciliary BBSome complex subunit 2 N-terminal" evidence="8">
    <location>
        <begin position="20"/>
        <end position="121"/>
    </location>
</feature>
<dbReference type="EMBL" id="GL833126">
    <property type="protein sequence ID" value="EGB09015.1"/>
    <property type="molecule type" value="Genomic_DNA"/>
</dbReference>
<protein>
    <recommendedName>
        <fullName evidence="15">Bardet-Biedl syndrome 2 protein homolog</fullName>
    </recommendedName>
</protein>
<evidence type="ECO:0000313" key="14">
    <source>
        <dbReference type="Proteomes" id="UP000002729"/>
    </source>
</evidence>
<evidence type="ECO:0008006" key="15">
    <source>
        <dbReference type="Google" id="ProtNLM"/>
    </source>
</evidence>
<dbReference type="Pfam" id="PF14781">
    <property type="entry name" value="BBS2_N"/>
    <property type="match status" value="1"/>
</dbReference>
<name>F0Y7H8_AURAN</name>
<dbReference type="RefSeq" id="XP_009036144.1">
    <property type="nucleotide sequence ID" value="XM_009037896.1"/>
</dbReference>
<dbReference type="Pfam" id="PF14782">
    <property type="entry name" value="BBS2_GAE"/>
    <property type="match status" value="1"/>
</dbReference>
<dbReference type="OMA" id="MSDGANC"/>
<dbReference type="PIRSF" id="PIRSF013684">
    <property type="entry name" value="BBS2"/>
    <property type="match status" value="1"/>
</dbReference>
<evidence type="ECO:0000259" key="8">
    <source>
        <dbReference type="Pfam" id="PF14781"/>
    </source>
</evidence>
<dbReference type="Pfam" id="PF14783">
    <property type="entry name" value="BBS2_Mid"/>
    <property type="match status" value="1"/>
</dbReference>
<organism evidence="14">
    <name type="scientific">Aureococcus anophagefferens</name>
    <name type="common">Harmful bloom alga</name>
    <dbReference type="NCBI Taxonomy" id="44056"/>
    <lineage>
        <taxon>Eukaryota</taxon>
        <taxon>Sar</taxon>
        <taxon>Stramenopiles</taxon>
        <taxon>Ochrophyta</taxon>
        <taxon>Pelagophyceae</taxon>
        <taxon>Pelagomonadales</taxon>
        <taxon>Pelagomonadaceae</taxon>
        <taxon>Aureococcus</taxon>
    </lineage>
</organism>
<evidence type="ECO:0000256" key="5">
    <source>
        <dbReference type="ARBA" id="ARBA00023212"/>
    </source>
</evidence>
<dbReference type="InterPro" id="IPR016616">
    <property type="entry name" value="Bardet-Biedl_syndrome_2_prot"/>
</dbReference>
<evidence type="ECO:0000256" key="6">
    <source>
        <dbReference type="ARBA" id="ARBA00023273"/>
    </source>
</evidence>
<keyword evidence="4" id="KW-0969">Cilium</keyword>
<evidence type="ECO:0000256" key="3">
    <source>
        <dbReference type="ARBA" id="ARBA00022490"/>
    </source>
</evidence>
<comment type="subcellular location">
    <subcellularLocation>
        <location evidence="1">Cell projection</location>
        <location evidence="1">Cilium</location>
    </subcellularLocation>
    <subcellularLocation>
        <location evidence="2">Cytoplasm</location>
        <location evidence="2">Cytoskeleton</location>
    </subcellularLocation>
</comment>
<keyword evidence="7" id="KW-0175">Coiled coil</keyword>
<dbReference type="PANTHER" id="PTHR32465:SF0">
    <property type="entry name" value="BARDET-BIEDL SYNDROME 2 PROTEIN"/>
    <property type="match status" value="1"/>
</dbReference>
<dbReference type="InterPro" id="IPR055379">
    <property type="entry name" value="BBS2_pf_dom"/>
</dbReference>
<dbReference type="Pfam" id="PF23353">
    <property type="entry name" value="BBS2_hp"/>
    <property type="match status" value="1"/>
</dbReference>
<dbReference type="InterPro" id="IPR015943">
    <property type="entry name" value="WD40/YVTN_repeat-like_dom_sf"/>
</dbReference>
<keyword evidence="3" id="KW-0963">Cytoplasm</keyword>
<dbReference type="InterPro" id="IPR055380">
    <property type="entry name" value="BBS2_hp_dom"/>
</dbReference>
<dbReference type="Pfam" id="PF23350">
    <property type="entry name" value="BBS2_pf"/>
    <property type="match status" value="1"/>
</dbReference>
<feature type="domain" description="BBS2 GAE" evidence="9">
    <location>
        <begin position="384"/>
        <end position="472"/>
    </location>
</feature>
<dbReference type="InterPro" id="IPR029430">
    <property type="entry name" value="BBS2_N"/>
</dbReference>
<dbReference type="GO" id="GO:0036064">
    <property type="term" value="C:ciliary basal body"/>
    <property type="evidence" value="ECO:0007669"/>
    <property type="project" value="TreeGrafter"/>
</dbReference>
<dbReference type="InterPro" id="IPR029333">
    <property type="entry name" value="BBS2_GAE_dom"/>
</dbReference>
<evidence type="ECO:0000259" key="10">
    <source>
        <dbReference type="Pfam" id="PF14783"/>
    </source>
</evidence>
<dbReference type="GO" id="GO:0031514">
    <property type="term" value="C:motile cilium"/>
    <property type="evidence" value="ECO:0007669"/>
    <property type="project" value="TreeGrafter"/>
</dbReference>
<dbReference type="GeneID" id="20219987"/>
<dbReference type="SUPFAM" id="SSF50978">
    <property type="entry name" value="WD40 repeat-like"/>
    <property type="match status" value="1"/>
</dbReference>
<dbReference type="InterPro" id="IPR036322">
    <property type="entry name" value="WD40_repeat_dom_sf"/>
</dbReference>
<dbReference type="Proteomes" id="UP000002729">
    <property type="component" value="Unassembled WGS sequence"/>
</dbReference>
<accession>F0Y7H8</accession>
<dbReference type="InterPro" id="IPR029429">
    <property type="entry name" value="BBS2_Mid"/>
</dbReference>
<dbReference type="PANTHER" id="PTHR32465">
    <property type="entry name" value="BARDET-BIEDL SYNDROME 2 PROTEIN"/>
    <property type="match status" value="1"/>
</dbReference>
<dbReference type="GO" id="GO:0016020">
    <property type="term" value="C:membrane"/>
    <property type="evidence" value="ECO:0007669"/>
    <property type="project" value="TreeGrafter"/>
</dbReference>
<dbReference type="GO" id="GO:0034464">
    <property type="term" value="C:BBSome"/>
    <property type="evidence" value="ECO:0007669"/>
    <property type="project" value="InterPro"/>
</dbReference>
<feature type="domain" description="Ciliary BBSome complex subunit 2 middle region" evidence="10">
    <location>
        <begin position="168"/>
        <end position="268"/>
    </location>
</feature>
<evidence type="ECO:0000259" key="9">
    <source>
        <dbReference type="Pfam" id="PF14782"/>
    </source>
</evidence>
<dbReference type="GO" id="GO:1905515">
    <property type="term" value="P:non-motile cilium assembly"/>
    <property type="evidence" value="ECO:0007669"/>
    <property type="project" value="InterPro"/>
</dbReference>
<keyword evidence="6" id="KW-0966">Cell projection</keyword>
<keyword evidence="5" id="KW-0206">Cytoskeleton</keyword>